<gene>
    <name evidence="1" type="ORF">LCGC14_2928760</name>
</gene>
<proteinExistence type="predicted"/>
<accession>A0A0F8ZU63</accession>
<dbReference type="EMBL" id="LAZR01058404">
    <property type="protein sequence ID" value="KKK69964.1"/>
    <property type="molecule type" value="Genomic_DNA"/>
</dbReference>
<name>A0A0F8ZU63_9ZZZZ</name>
<organism evidence="1">
    <name type="scientific">marine sediment metagenome</name>
    <dbReference type="NCBI Taxonomy" id="412755"/>
    <lineage>
        <taxon>unclassified sequences</taxon>
        <taxon>metagenomes</taxon>
        <taxon>ecological metagenomes</taxon>
    </lineage>
</organism>
<protein>
    <submittedName>
        <fullName evidence="1">Uncharacterized protein</fullName>
    </submittedName>
</protein>
<evidence type="ECO:0000313" key="1">
    <source>
        <dbReference type="EMBL" id="KKK69964.1"/>
    </source>
</evidence>
<dbReference type="AlphaFoldDB" id="A0A0F8ZU63"/>
<comment type="caution">
    <text evidence="1">The sequence shown here is derived from an EMBL/GenBank/DDBJ whole genome shotgun (WGS) entry which is preliminary data.</text>
</comment>
<reference evidence="1" key="1">
    <citation type="journal article" date="2015" name="Nature">
        <title>Complex archaea that bridge the gap between prokaryotes and eukaryotes.</title>
        <authorList>
            <person name="Spang A."/>
            <person name="Saw J.H."/>
            <person name="Jorgensen S.L."/>
            <person name="Zaremba-Niedzwiedzka K."/>
            <person name="Martijn J."/>
            <person name="Lind A.E."/>
            <person name="van Eijk R."/>
            <person name="Schleper C."/>
            <person name="Guy L."/>
            <person name="Ettema T.J."/>
        </authorList>
    </citation>
    <scope>NUCLEOTIDE SEQUENCE</scope>
</reference>
<sequence>MSMSDIKEAITATLQGYIDGNIEFNDAVDELLEIAENHQAQPQESDNDN</sequence>